<accession>A0A098VMR1</accession>
<dbReference type="AlphaFoldDB" id="A0A098VMR1"/>
<name>A0A098VMR1_9MICR</name>
<dbReference type="VEuPathDB" id="MicrosporidiaDB:DI09_8p380"/>
<dbReference type="RefSeq" id="XP_013236526.1">
    <property type="nucleotide sequence ID" value="XM_013381072.1"/>
</dbReference>
<organism evidence="1 2">
    <name type="scientific">Mitosporidium daphniae</name>
    <dbReference type="NCBI Taxonomy" id="1485682"/>
    <lineage>
        <taxon>Eukaryota</taxon>
        <taxon>Fungi</taxon>
        <taxon>Fungi incertae sedis</taxon>
        <taxon>Microsporidia</taxon>
        <taxon>Mitosporidium</taxon>
    </lineage>
</organism>
<protein>
    <submittedName>
        <fullName evidence="1">Uncharacterized protein</fullName>
    </submittedName>
</protein>
<sequence length="199" mass="22177">MLDNVETESDDQMLEGDSNVPECPLNPLLNESEPEELVTMRFKGCNDALAYVDQVFNSGEALALLEDDTILLERLRLAIKTQHAGAVLFSAALNMFYMIARGVNLTTPGFLIECYLQILKQAPNVSEILDKPLEALSSYHELSSMFTRYRNALCAVDLTIQEKSAPEAVRMGPALDLILQFLRKFILYLVGICNGIETL</sequence>
<dbReference type="EMBL" id="JMKJ01000601">
    <property type="protein sequence ID" value="KGG50099.1"/>
    <property type="molecule type" value="Genomic_DNA"/>
</dbReference>
<keyword evidence="2" id="KW-1185">Reference proteome</keyword>
<dbReference type="HOGENOM" id="CLU_1372510_0_0_1"/>
<comment type="caution">
    <text evidence="1">The sequence shown here is derived from an EMBL/GenBank/DDBJ whole genome shotgun (WGS) entry which is preliminary data.</text>
</comment>
<reference evidence="1 2" key="1">
    <citation type="submission" date="2014-04" db="EMBL/GenBank/DDBJ databases">
        <title>A new species of microsporidia sheds light on the evolution of extreme parasitism.</title>
        <authorList>
            <person name="Haag K.L."/>
            <person name="James T.Y."/>
            <person name="Larsson R."/>
            <person name="Schaer T.M."/>
            <person name="Refardt D."/>
            <person name="Pombert J.-F."/>
            <person name="Ebert D."/>
        </authorList>
    </citation>
    <scope>NUCLEOTIDE SEQUENCE [LARGE SCALE GENOMIC DNA]</scope>
    <source>
        <strain evidence="1 2">UGP3</strain>
        <tissue evidence="1">Spores</tissue>
    </source>
</reference>
<dbReference type="GeneID" id="25261039"/>
<evidence type="ECO:0000313" key="1">
    <source>
        <dbReference type="EMBL" id="KGG50099.1"/>
    </source>
</evidence>
<proteinExistence type="predicted"/>
<evidence type="ECO:0000313" key="2">
    <source>
        <dbReference type="Proteomes" id="UP000029725"/>
    </source>
</evidence>
<gene>
    <name evidence="1" type="ORF">DI09_8p380</name>
</gene>
<dbReference type="Proteomes" id="UP000029725">
    <property type="component" value="Unassembled WGS sequence"/>
</dbReference>